<dbReference type="EnsemblPlants" id="EMT16650">
    <property type="protein sequence ID" value="EMT16650"/>
    <property type="gene ID" value="F775_08938"/>
</dbReference>
<feature type="region of interest" description="Disordered" evidence="1">
    <location>
        <begin position="25"/>
        <end position="76"/>
    </location>
</feature>
<dbReference type="AlphaFoldDB" id="R7WBD2"/>
<organism evidence="2">
    <name type="scientific">Aegilops tauschii</name>
    <name type="common">Tausch's goatgrass</name>
    <name type="synonym">Aegilops squarrosa</name>
    <dbReference type="NCBI Taxonomy" id="37682"/>
    <lineage>
        <taxon>Eukaryota</taxon>
        <taxon>Viridiplantae</taxon>
        <taxon>Streptophyta</taxon>
        <taxon>Embryophyta</taxon>
        <taxon>Tracheophyta</taxon>
        <taxon>Spermatophyta</taxon>
        <taxon>Magnoliopsida</taxon>
        <taxon>Liliopsida</taxon>
        <taxon>Poales</taxon>
        <taxon>Poaceae</taxon>
        <taxon>BOP clade</taxon>
        <taxon>Pooideae</taxon>
        <taxon>Triticodae</taxon>
        <taxon>Triticeae</taxon>
        <taxon>Triticinae</taxon>
        <taxon>Aegilops</taxon>
    </lineage>
</organism>
<protein>
    <submittedName>
        <fullName evidence="2">Uncharacterized protein</fullName>
    </submittedName>
</protein>
<reference evidence="2" key="1">
    <citation type="submission" date="2015-06" db="UniProtKB">
        <authorList>
            <consortium name="EnsemblPlants"/>
        </authorList>
    </citation>
    <scope>IDENTIFICATION</scope>
</reference>
<name>R7WBD2_AEGTA</name>
<evidence type="ECO:0000313" key="2">
    <source>
        <dbReference type="EnsemblPlants" id="EMT16650"/>
    </source>
</evidence>
<proteinExistence type="predicted"/>
<feature type="compositionally biased region" description="Gly residues" evidence="1">
    <location>
        <begin position="39"/>
        <end position="53"/>
    </location>
</feature>
<accession>R7WBD2</accession>
<sequence>MKQGSPFLLSKATSQVEEMNLAAAEPSNSLRKSLHLGVHGPGGAPGRGRGGAPGLEVEAPRPGRSRRRWGRLDGWT</sequence>
<evidence type="ECO:0000256" key="1">
    <source>
        <dbReference type="SAM" id="MobiDB-lite"/>
    </source>
</evidence>